<reference evidence="1 2" key="1">
    <citation type="submission" date="2019-02" db="EMBL/GenBank/DDBJ databases">
        <title>Sequencing the genomes of 1000 actinobacteria strains.</title>
        <authorList>
            <person name="Klenk H.-P."/>
        </authorList>
    </citation>
    <scope>NUCLEOTIDE SEQUENCE [LARGE SCALE GENOMIC DNA]</scope>
    <source>
        <strain evidence="1 2">DSM 45779</strain>
    </source>
</reference>
<organism evidence="1 2">
    <name type="scientific">Pseudonocardia sediminis</name>
    <dbReference type="NCBI Taxonomy" id="1397368"/>
    <lineage>
        <taxon>Bacteria</taxon>
        <taxon>Bacillati</taxon>
        <taxon>Actinomycetota</taxon>
        <taxon>Actinomycetes</taxon>
        <taxon>Pseudonocardiales</taxon>
        <taxon>Pseudonocardiaceae</taxon>
        <taxon>Pseudonocardia</taxon>
    </lineage>
</organism>
<evidence type="ECO:0000313" key="1">
    <source>
        <dbReference type="EMBL" id="RZT87465.1"/>
    </source>
</evidence>
<sequence>MAFADFNDVLIYAPDLTVEDDAGKVATLLEQAEDLILVEFPDLQARVGDGRTPEIRVVRVESEMVASVMNNPRARQSESQTVGGLSTSHTINVAVASGLLRLTADQRALLNGTSTAVATGSSTGRGYSVSLWG</sequence>
<protein>
    <submittedName>
        <fullName evidence="1">Uncharacterized protein</fullName>
    </submittedName>
</protein>
<accession>A0A4Q7V065</accession>
<dbReference type="EMBL" id="SHKL01000001">
    <property type="protein sequence ID" value="RZT87465.1"/>
    <property type="molecule type" value="Genomic_DNA"/>
</dbReference>
<dbReference type="RefSeq" id="WP_130291617.1">
    <property type="nucleotide sequence ID" value="NZ_SHKL01000001.1"/>
</dbReference>
<name>A0A4Q7V065_PSEST</name>
<dbReference type="Proteomes" id="UP000291591">
    <property type="component" value="Unassembled WGS sequence"/>
</dbReference>
<gene>
    <name evidence="1" type="ORF">EV383_4389</name>
</gene>
<proteinExistence type="predicted"/>
<comment type="caution">
    <text evidence="1">The sequence shown here is derived from an EMBL/GenBank/DDBJ whole genome shotgun (WGS) entry which is preliminary data.</text>
</comment>
<keyword evidence="2" id="KW-1185">Reference proteome</keyword>
<dbReference type="OrthoDB" id="4233886at2"/>
<dbReference type="AlphaFoldDB" id="A0A4Q7V065"/>
<evidence type="ECO:0000313" key="2">
    <source>
        <dbReference type="Proteomes" id="UP000291591"/>
    </source>
</evidence>